<reference evidence="4 5" key="1">
    <citation type="submission" date="2022-03" db="EMBL/GenBank/DDBJ databases">
        <title>Genome data of Colletotrichum spp.</title>
        <authorList>
            <person name="Utami Y.D."/>
            <person name="Hiruma K."/>
        </authorList>
    </citation>
    <scope>NUCLEOTIDE SEQUENCE [LARGE SCALE GENOMIC DNA]</scope>
    <source>
        <strain evidence="4 5">MAFF 239500</strain>
    </source>
</reference>
<dbReference type="SUPFAM" id="SSF51735">
    <property type="entry name" value="NAD(P)-binding Rossmann-fold domains"/>
    <property type="match status" value="1"/>
</dbReference>
<dbReference type="EMBL" id="BQXU01000017">
    <property type="protein sequence ID" value="GKT46793.1"/>
    <property type="molecule type" value="Genomic_DNA"/>
</dbReference>
<sequence length="293" mass="32651">MSVLVLGAGSSVSVLLRPSSINSPDVTKIDLIAHVKALGVFIEAGDIVNDATQDLAGTFSRYDTVISCTGFVGPTGTQRRICEAALLAKVRRFIPWQFGVDYDVIGRGSSQVLFDEQLDVRDMLRAQRDVDWIVVSTGLFMSFLFVKDFGVVDFEEKKLRALGGWDIEVTLTTPEDIAHMTAEVVYNPRGIPGDNRNVVYISGDTVSYGRAADLIERKFPDVKFTKEVWEMKSLKENLERNPNDSWNKYRGIFGAGKGISWADEETLNFERGIKLKDLETFLQNIETPAALNK</sequence>
<dbReference type="PANTHER" id="PTHR47706">
    <property type="entry name" value="NMRA-LIKE FAMILY PROTEIN"/>
    <property type="match status" value="1"/>
</dbReference>
<protein>
    <submittedName>
        <fullName evidence="4">Isoflavone reductase PCBER</fullName>
    </submittedName>
</protein>
<proteinExistence type="predicted"/>
<dbReference type="GeneID" id="73327776"/>
<dbReference type="Pfam" id="PF05368">
    <property type="entry name" value="NmrA"/>
    <property type="match status" value="1"/>
</dbReference>
<dbReference type="InterPro" id="IPR036291">
    <property type="entry name" value="NAD(P)-bd_dom_sf"/>
</dbReference>
<evidence type="ECO:0000313" key="5">
    <source>
        <dbReference type="Proteomes" id="UP001055115"/>
    </source>
</evidence>
<name>A0AA37P2N5_9PEZI</name>
<comment type="caution">
    <text evidence="4">The sequence shown here is derived from an EMBL/GenBank/DDBJ whole genome shotgun (WGS) entry which is preliminary data.</text>
</comment>
<keyword evidence="5" id="KW-1185">Reference proteome</keyword>
<feature type="domain" description="NmrA-like" evidence="3">
    <location>
        <begin position="7"/>
        <end position="237"/>
    </location>
</feature>
<keyword evidence="2" id="KW-0560">Oxidoreductase</keyword>
<accession>A0AA37P2N5</accession>
<dbReference type="Gene3D" id="3.90.25.10">
    <property type="entry name" value="UDP-galactose 4-epimerase, domain 1"/>
    <property type="match status" value="1"/>
</dbReference>
<dbReference type="GO" id="GO:0016491">
    <property type="term" value="F:oxidoreductase activity"/>
    <property type="evidence" value="ECO:0007669"/>
    <property type="project" value="UniProtKB-KW"/>
</dbReference>
<dbReference type="AlphaFoldDB" id="A0AA37P2N5"/>
<dbReference type="CDD" id="cd05259">
    <property type="entry name" value="PCBER_SDR_a"/>
    <property type="match status" value="1"/>
</dbReference>
<evidence type="ECO:0000313" key="4">
    <source>
        <dbReference type="EMBL" id="GKT46793.1"/>
    </source>
</evidence>
<dbReference type="InterPro" id="IPR051609">
    <property type="entry name" value="NmrA/Isoflavone_reductase-like"/>
</dbReference>
<dbReference type="InterPro" id="IPR045312">
    <property type="entry name" value="PCBER-like"/>
</dbReference>
<dbReference type="Proteomes" id="UP001055115">
    <property type="component" value="Unassembled WGS sequence"/>
</dbReference>
<evidence type="ECO:0000259" key="3">
    <source>
        <dbReference type="Pfam" id="PF05368"/>
    </source>
</evidence>
<dbReference type="InterPro" id="IPR008030">
    <property type="entry name" value="NmrA-like"/>
</dbReference>
<dbReference type="PANTHER" id="PTHR47706:SF6">
    <property type="entry name" value="NMRA-LIKE FAMILY PROTEIN (AFU_ORTHOLOGUE AFUA_6G00280)"/>
    <property type="match status" value="1"/>
</dbReference>
<gene>
    <name evidence="4" type="ORF">ColSpa_06974</name>
</gene>
<evidence type="ECO:0000256" key="2">
    <source>
        <dbReference type="ARBA" id="ARBA00023002"/>
    </source>
</evidence>
<keyword evidence="1" id="KW-0521">NADP</keyword>
<organism evidence="4 5">
    <name type="scientific">Colletotrichum spaethianum</name>
    <dbReference type="NCBI Taxonomy" id="700344"/>
    <lineage>
        <taxon>Eukaryota</taxon>
        <taxon>Fungi</taxon>
        <taxon>Dikarya</taxon>
        <taxon>Ascomycota</taxon>
        <taxon>Pezizomycotina</taxon>
        <taxon>Sordariomycetes</taxon>
        <taxon>Hypocreomycetidae</taxon>
        <taxon>Glomerellales</taxon>
        <taxon>Glomerellaceae</taxon>
        <taxon>Colletotrichum</taxon>
        <taxon>Colletotrichum spaethianum species complex</taxon>
    </lineage>
</organism>
<dbReference type="Gene3D" id="3.40.50.720">
    <property type="entry name" value="NAD(P)-binding Rossmann-like Domain"/>
    <property type="match status" value="1"/>
</dbReference>
<dbReference type="RefSeq" id="XP_049129143.1">
    <property type="nucleotide sequence ID" value="XM_049273186.1"/>
</dbReference>
<evidence type="ECO:0000256" key="1">
    <source>
        <dbReference type="ARBA" id="ARBA00022857"/>
    </source>
</evidence>